<gene>
    <name evidence="1" type="ORF">ACRB68_53490</name>
</gene>
<dbReference type="AlphaFoldDB" id="A0A7K0C1E2"/>
<evidence type="ECO:0000313" key="2">
    <source>
        <dbReference type="Proteomes" id="UP000487268"/>
    </source>
</evidence>
<protein>
    <submittedName>
        <fullName evidence="1">Uncharacterized protein</fullName>
    </submittedName>
</protein>
<proteinExistence type="predicted"/>
<evidence type="ECO:0000313" key="1">
    <source>
        <dbReference type="EMBL" id="MQY07249.1"/>
    </source>
</evidence>
<comment type="caution">
    <text evidence="1">The sequence shown here is derived from an EMBL/GenBank/DDBJ whole genome shotgun (WGS) entry which is preliminary data.</text>
</comment>
<accession>A0A7K0C1E2</accession>
<sequence length="276" mass="30303">MPGTAPLTASWLEQQYAAGATVLLTDSGYIGRGDEPALDAILSQAAFYQRERAGEATVWAVLPLHQSWLREHVSILTGYLRQYRTPVALVLEHASDPLGTQIAVQGLMQILAVPVPVALLCTDVSALGALAFGAVFAAVGVRTSLRHLYPQDAGGGRPTGVVSALVDPVLSIVSTNKIAAAYAADPDNQVWQCYCEHCHGRDLTWLATAGQVQANHHSFTALLARREELESIPRGERRRGWWQNRCSDALWNYEDLRLLTRHRWTSPGFLRAWKTV</sequence>
<organism evidence="1 2">
    <name type="scientific">Actinomadura macrotermitis</name>
    <dbReference type="NCBI Taxonomy" id="2585200"/>
    <lineage>
        <taxon>Bacteria</taxon>
        <taxon>Bacillati</taxon>
        <taxon>Actinomycetota</taxon>
        <taxon>Actinomycetes</taxon>
        <taxon>Streptosporangiales</taxon>
        <taxon>Thermomonosporaceae</taxon>
        <taxon>Actinomadura</taxon>
    </lineage>
</organism>
<keyword evidence="2" id="KW-1185">Reference proteome</keyword>
<name>A0A7K0C1E2_9ACTN</name>
<dbReference type="Proteomes" id="UP000487268">
    <property type="component" value="Unassembled WGS sequence"/>
</dbReference>
<reference evidence="1 2" key="1">
    <citation type="submission" date="2019-10" db="EMBL/GenBank/DDBJ databases">
        <title>Actinomadura rubteroloni sp. nov. and Actinomadura macrotermitis sp. nov., isolated from the gut of fungus growing-termite Macrotermes natalensis.</title>
        <authorList>
            <person name="Benndorf R."/>
            <person name="Martin K."/>
            <person name="Kuefner M."/>
            <person name="De Beer W."/>
            <person name="Kaster A.-K."/>
            <person name="Vollmers J."/>
            <person name="Poulsen M."/>
            <person name="Beemelmanns C."/>
        </authorList>
    </citation>
    <scope>NUCLEOTIDE SEQUENCE [LARGE SCALE GENOMIC DNA]</scope>
    <source>
        <strain evidence="1 2">RB68</strain>
    </source>
</reference>
<dbReference type="EMBL" id="WEGH01000003">
    <property type="protein sequence ID" value="MQY07249.1"/>
    <property type="molecule type" value="Genomic_DNA"/>
</dbReference>